<protein>
    <submittedName>
        <fullName evidence="2">Uncharacterized protein</fullName>
    </submittedName>
</protein>
<dbReference type="Proteomes" id="UP000290174">
    <property type="component" value="Unassembled WGS sequence"/>
</dbReference>
<evidence type="ECO:0000313" key="2">
    <source>
        <dbReference type="EMBL" id="RXH02944.1"/>
    </source>
</evidence>
<feature type="region of interest" description="Disordered" evidence="1">
    <location>
        <begin position="1"/>
        <end position="24"/>
    </location>
</feature>
<sequence length="86" mass="9411">MRSSAAANNFRHCEEPLRRSNPDYRGGETLDCFATLAMTECVATPRPNLTPTPASGTARCSSRPRCSRRTIVPLRCGAWYRAGPAP</sequence>
<evidence type="ECO:0000256" key="1">
    <source>
        <dbReference type="SAM" id="MobiDB-lite"/>
    </source>
</evidence>
<gene>
    <name evidence="2" type="ORF">EAS61_00150</name>
</gene>
<feature type="compositionally biased region" description="Basic and acidic residues" evidence="1">
    <location>
        <begin position="11"/>
        <end position="24"/>
    </location>
</feature>
<dbReference type="AlphaFoldDB" id="A0A4Q0QZ83"/>
<proteinExistence type="predicted"/>
<evidence type="ECO:0000313" key="3">
    <source>
        <dbReference type="Proteomes" id="UP000290174"/>
    </source>
</evidence>
<reference evidence="2 3" key="1">
    <citation type="submission" date="2018-11" db="EMBL/GenBank/DDBJ databases">
        <title>Bradyrhizobium sp. nov., isolated from effective nodules of peanut in China.</title>
        <authorList>
            <person name="Li Y."/>
        </authorList>
    </citation>
    <scope>NUCLEOTIDE SEQUENCE [LARGE SCALE GENOMIC DNA]</scope>
    <source>
        <strain evidence="2 3">CCBAU 51770</strain>
    </source>
</reference>
<comment type="caution">
    <text evidence="2">The sequence shown here is derived from an EMBL/GenBank/DDBJ whole genome shotgun (WGS) entry which is preliminary data.</text>
</comment>
<name>A0A4Q0QZ83_9BRAD</name>
<accession>A0A4Q0QZ83</accession>
<organism evidence="2 3">
    <name type="scientific">Bradyrhizobium zhanjiangense</name>
    <dbReference type="NCBI Taxonomy" id="1325107"/>
    <lineage>
        <taxon>Bacteria</taxon>
        <taxon>Pseudomonadati</taxon>
        <taxon>Pseudomonadota</taxon>
        <taxon>Alphaproteobacteria</taxon>
        <taxon>Hyphomicrobiales</taxon>
        <taxon>Nitrobacteraceae</taxon>
        <taxon>Bradyrhizobium</taxon>
    </lineage>
</organism>
<dbReference type="EMBL" id="RKMK01000001">
    <property type="protein sequence ID" value="RXH02944.1"/>
    <property type="molecule type" value="Genomic_DNA"/>
</dbReference>